<accession>A0A381Y4K5</accession>
<gene>
    <name evidence="1" type="ORF">METZ01_LOCUS124873</name>
</gene>
<proteinExistence type="predicted"/>
<dbReference type="EMBL" id="UINC01017388">
    <property type="protein sequence ID" value="SVA72019.1"/>
    <property type="molecule type" value="Genomic_DNA"/>
</dbReference>
<protein>
    <submittedName>
        <fullName evidence="1">Uncharacterized protein</fullName>
    </submittedName>
</protein>
<organism evidence="1">
    <name type="scientific">marine metagenome</name>
    <dbReference type="NCBI Taxonomy" id="408172"/>
    <lineage>
        <taxon>unclassified sequences</taxon>
        <taxon>metagenomes</taxon>
        <taxon>ecological metagenomes</taxon>
    </lineage>
</organism>
<sequence length="83" mass="9081">MHQKKPVPATDWSGSNLAMQLLFQCLGTVSSTKCEMNQHHFAFCGPPAGTFTRMLDRARAGIQGVPACDAPSKGRSQVIRYDE</sequence>
<reference evidence="1" key="1">
    <citation type="submission" date="2018-05" db="EMBL/GenBank/DDBJ databases">
        <authorList>
            <person name="Lanie J.A."/>
            <person name="Ng W.-L."/>
            <person name="Kazmierczak K.M."/>
            <person name="Andrzejewski T.M."/>
            <person name="Davidsen T.M."/>
            <person name="Wayne K.J."/>
            <person name="Tettelin H."/>
            <person name="Glass J.I."/>
            <person name="Rusch D."/>
            <person name="Podicherti R."/>
            <person name="Tsui H.-C.T."/>
            <person name="Winkler M.E."/>
        </authorList>
    </citation>
    <scope>NUCLEOTIDE SEQUENCE</scope>
</reference>
<name>A0A381Y4K5_9ZZZZ</name>
<evidence type="ECO:0000313" key="1">
    <source>
        <dbReference type="EMBL" id="SVA72019.1"/>
    </source>
</evidence>
<dbReference type="AlphaFoldDB" id="A0A381Y4K5"/>